<organism evidence="2 3">
    <name type="scientific">Clostridium weizhouense</name>
    <dbReference type="NCBI Taxonomy" id="2859781"/>
    <lineage>
        <taxon>Bacteria</taxon>
        <taxon>Bacillati</taxon>
        <taxon>Bacillota</taxon>
        <taxon>Clostridia</taxon>
        <taxon>Eubacteriales</taxon>
        <taxon>Clostridiaceae</taxon>
        <taxon>Clostridium</taxon>
    </lineage>
</organism>
<sequence>MTPEMTPEGKIILIIIPFIIIAFIATFLIFVKKRRDAIINSSEKIDYLSQIKAIIAKVTENSYTYEIIAAQTLQNTTDMLKEGLKDDAIRLLTGYRHFSHYESTSFFIIFGNDEMYFVPYEFGKEINVEYDARIRITHNDIKKLKINKTADEIKIALKNKSSFYFNTRELYYCNILSQESFKTFILALSQKINN</sequence>
<evidence type="ECO:0000313" key="2">
    <source>
        <dbReference type="EMBL" id="MBW6410162.1"/>
    </source>
</evidence>
<protein>
    <recommendedName>
        <fullName evidence="4">DUF4230 domain-containing protein</fullName>
    </recommendedName>
</protein>
<keyword evidence="1" id="KW-0812">Transmembrane</keyword>
<proteinExistence type="predicted"/>
<evidence type="ECO:0008006" key="4">
    <source>
        <dbReference type="Google" id="ProtNLM"/>
    </source>
</evidence>
<name>A0ABS7ANB6_9CLOT</name>
<keyword evidence="1" id="KW-0472">Membrane</keyword>
<accession>A0ABS7ANB6</accession>
<gene>
    <name evidence="2" type="ORF">KYD98_08655</name>
</gene>
<keyword evidence="3" id="KW-1185">Reference proteome</keyword>
<dbReference type="RefSeq" id="WP_219779253.1">
    <property type="nucleotide sequence ID" value="NZ_JAHXPT010000005.1"/>
</dbReference>
<comment type="caution">
    <text evidence="2">The sequence shown here is derived from an EMBL/GenBank/DDBJ whole genome shotgun (WGS) entry which is preliminary data.</text>
</comment>
<reference evidence="2 3" key="1">
    <citation type="submission" date="2021-07" db="EMBL/GenBank/DDBJ databases">
        <title>Clostridium weizhouense sp. nov., an anaerobic bacterium isolated from activated sludge of Petroleum wastewater.</title>
        <authorList>
            <person name="Li Q."/>
        </authorList>
    </citation>
    <scope>NUCLEOTIDE SEQUENCE [LARGE SCALE GENOMIC DNA]</scope>
    <source>
        <strain evidence="2 3">YB-6</strain>
    </source>
</reference>
<dbReference type="Proteomes" id="UP001519921">
    <property type="component" value="Unassembled WGS sequence"/>
</dbReference>
<keyword evidence="1" id="KW-1133">Transmembrane helix</keyword>
<dbReference type="EMBL" id="JAHXPT010000005">
    <property type="protein sequence ID" value="MBW6410162.1"/>
    <property type="molecule type" value="Genomic_DNA"/>
</dbReference>
<evidence type="ECO:0000313" key="3">
    <source>
        <dbReference type="Proteomes" id="UP001519921"/>
    </source>
</evidence>
<evidence type="ECO:0000256" key="1">
    <source>
        <dbReference type="SAM" id="Phobius"/>
    </source>
</evidence>
<feature type="transmembrane region" description="Helical" evidence="1">
    <location>
        <begin position="12"/>
        <end position="31"/>
    </location>
</feature>